<comment type="pathway">
    <text evidence="5">Cofactor biosynthesis; nicotinate biosynthesis; nicotinate from nicotinamide: step 1/1.</text>
</comment>
<evidence type="ECO:0000256" key="3">
    <source>
        <dbReference type="ARBA" id="ARBA00022723"/>
    </source>
</evidence>
<dbReference type="InterPro" id="IPR052347">
    <property type="entry name" value="Isochorismatase_Nicotinamidase"/>
</dbReference>
<evidence type="ECO:0000256" key="4">
    <source>
        <dbReference type="ARBA" id="ARBA00022801"/>
    </source>
</evidence>
<keyword evidence="3" id="KW-0479">Metal-binding</keyword>
<dbReference type="EMBL" id="CP114029">
    <property type="protein sequence ID" value="WAP70280.1"/>
    <property type="molecule type" value="Genomic_DNA"/>
</dbReference>
<evidence type="ECO:0000256" key="1">
    <source>
        <dbReference type="ARBA" id="ARBA00006336"/>
    </source>
</evidence>
<dbReference type="PANTHER" id="PTHR11080:SF2">
    <property type="entry name" value="LD05707P"/>
    <property type="match status" value="1"/>
</dbReference>
<reference evidence="9" key="1">
    <citation type="submission" date="2022-12" db="EMBL/GenBank/DDBJ databases">
        <title>Jiella pelagia sp. nov., isolated from phosphonate enriched culture of Northwest Pacific surface seawater.</title>
        <authorList>
            <person name="Shin D.Y."/>
            <person name="Hwang C.Y."/>
        </authorList>
    </citation>
    <scope>NUCLEOTIDE SEQUENCE</scope>
    <source>
        <strain evidence="9">HL-NP1</strain>
    </source>
</reference>
<dbReference type="SUPFAM" id="SSF52499">
    <property type="entry name" value="Isochorismatase-like hydrolases"/>
    <property type="match status" value="1"/>
</dbReference>
<evidence type="ECO:0000313" key="9">
    <source>
        <dbReference type="EMBL" id="WAP70280.1"/>
    </source>
</evidence>
<evidence type="ECO:0000313" key="10">
    <source>
        <dbReference type="Proteomes" id="UP001164020"/>
    </source>
</evidence>
<dbReference type="GO" id="GO:0008936">
    <property type="term" value="F:nicotinamidase activity"/>
    <property type="evidence" value="ECO:0007669"/>
    <property type="project" value="UniProtKB-EC"/>
</dbReference>
<dbReference type="RefSeq" id="WP_268882749.1">
    <property type="nucleotide sequence ID" value="NZ_CP114029.1"/>
</dbReference>
<dbReference type="NCBIfam" id="NF008623">
    <property type="entry name" value="PRK11609.1"/>
    <property type="match status" value="1"/>
</dbReference>
<dbReference type="Gene3D" id="3.40.50.850">
    <property type="entry name" value="Isochorismatase-like"/>
    <property type="match status" value="1"/>
</dbReference>
<dbReference type="EC" id="3.5.1.19" evidence="6"/>
<keyword evidence="4 9" id="KW-0378">Hydrolase</keyword>
<keyword evidence="10" id="KW-1185">Reference proteome</keyword>
<accession>A0ABY7C919</accession>
<dbReference type="Pfam" id="PF00857">
    <property type="entry name" value="Isochorismatase"/>
    <property type="match status" value="1"/>
</dbReference>
<keyword evidence="2" id="KW-0662">Pyridine nucleotide biosynthesis</keyword>
<dbReference type="Proteomes" id="UP001164020">
    <property type="component" value="Chromosome"/>
</dbReference>
<sequence length="212" mass="22646">MTEIRPGDGDALIIVDVQNDFCAGGALAVPDGDAVVPIVNRIAGAFDIAVLTQDWHTPGHASFASTHGREPFETIELAYGTQVLWPDHCIMGSDGAAFHPELQVPTAQLVVRKGFHPGIDSYSAFLEADHETPTGLTGYLRERGAKRLFVCGLATDFCVGWTAMDARRMGFEVLVIADACRAIDLNGSLDEAWGEMTRLGVGQIMSGDLAAT</sequence>
<name>A0ABY7C919_9HYPH</name>
<dbReference type="PANTHER" id="PTHR11080">
    <property type="entry name" value="PYRAZINAMIDASE/NICOTINAMIDASE"/>
    <property type="match status" value="1"/>
</dbReference>
<evidence type="ECO:0000256" key="7">
    <source>
        <dbReference type="ARBA" id="ARBA00043224"/>
    </source>
</evidence>
<evidence type="ECO:0000256" key="6">
    <source>
        <dbReference type="ARBA" id="ARBA00039017"/>
    </source>
</evidence>
<organism evidence="9 10">
    <name type="scientific">Jiella pelagia</name>
    <dbReference type="NCBI Taxonomy" id="2986949"/>
    <lineage>
        <taxon>Bacteria</taxon>
        <taxon>Pseudomonadati</taxon>
        <taxon>Pseudomonadota</taxon>
        <taxon>Alphaproteobacteria</taxon>
        <taxon>Hyphomicrobiales</taxon>
        <taxon>Aurantimonadaceae</taxon>
        <taxon>Jiella</taxon>
    </lineage>
</organism>
<evidence type="ECO:0000256" key="2">
    <source>
        <dbReference type="ARBA" id="ARBA00022642"/>
    </source>
</evidence>
<dbReference type="CDD" id="cd01011">
    <property type="entry name" value="nicotinamidase"/>
    <property type="match status" value="1"/>
</dbReference>
<evidence type="ECO:0000259" key="8">
    <source>
        <dbReference type="Pfam" id="PF00857"/>
    </source>
</evidence>
<protein>
    <recommendedName>
        <fullName evidence="6">nicotinamidase</fullName>
        <ecNumber evidence="6">3.5.1.19</ecNumber>
    </recommendedName>
    <alternativeName>
        <fullName evidence="7">Nicotinamide deamidase</fullName>
    </alternativeName>
</protein>
<proteinExistence type="inferred from homology"/>
<gene>
    <name evidence="9" type="primary">pncA</name>
    <name evidence="9" type="ORF">OH818_09390</name>
</gene>
<dbReference type="InterPro" id="IPR000868">
    <property type="entry name" value="Isochorismatase-like_dom"/>
</dbReference>
<dbReference type="InterPro" id="IPR036380">
    <property type="entry name" value="Isochorismatase-like_sf"/>
</dbReference>
<comment type="similarity">
    <text evidence="1">Belongs to the isochorismatase family.</text>
</comment>
<evidence type="ECO:0000256" key="5">
    <source>
        <dbReference type="ARBA" id="ARBA00037900"/>
    </source>
</evidence>
<feature type="domain" description="Isochorismatase-like" evidence="8">
    <location>
        <begin position="11"/>
        <end position="199"/>
    </location>
</feature>